<name>A0A3M7PJQ1_BRAPC</name>
<proteinExistence type="predicted"/>
<dbReference type="AlphaFoldDB" id="A0A3M7PJQ1"/>
<accession>A0A3M7PJQ1</accession>
<protein>
    <submittedName>
        <fullName evidence="1">Uncharacterized protein</fullName>
    </submittedName>
</protein>
<dbReference type="EMBL" id="REGN01010351">
    <property type="protein sequence ID" value="RMZ99223.1"/>
    <property type="molecule type" value="Genomic_DNA"/>
</dbReference>
<sequence length="64" mass="7671">MNFKLKSTFSILVLKKLMEFFEEKFEPIFLDTENSSPRRPSKKAKTYNQAKLREFRLRAKKTAL</sequence>
<feature type="non-terminal residue" evidence="1">
    <location>
        <position position="64"/>
    </location>
</feature>
<keyword evidence="2" id="KW-1185">Reference proteome</keyword>
<comment type="caution">
    <text evidence="1">The sequence shown here is derived from an EMBL/GenBank/DDBJ whole genome shotgun (WGS) entry which is preliminary data.</text>
</comment>
<organism evidence="1 2">
    <name type="scientific">Brachionus plicatilis</name>
    <name type="common">Marine rotifer</name>
    <name type="synonym">Brachionus muelleri</name>
    <dbReference type="NCBI Taxonomy" id="10195"/>
    <lineage>
        <taxon>Eukaryota</taxon>
        <taxon>Metazoa</taxon>
        <taxon>Spiralia</taxon>
        <taxon>Gnathifera</taxon>
        <taxon>Rotifera</taxon>
        <taxon>Eurotatoria</taxon>
        <taxon>Monogononta</taxon>
        <taxon>Pseudotrocha</taxon>
        <taxon>Ploima</taxon>
        <taxon>Brachionidae</taxon>
        <taxon>Brachionus</taxon>
    </lineage>
</organism>
<evidence type="ECO:0000313" key="1">
    <source>
        <dbReference type="EMBL" id="RMZ99223.1"/>
    </source>
</evidence>
<reference evidence="1 2" key="1">
    <citation type="journal article" date="2018" name="Sci. Rep.">
        <title>Genomic signatures of local adaptation to the degree of environmental predictability in rotifers.</title>
        <authorList>
            <person name="Franch-Gras L."/>
            <person name="Hahn C."/>
            <person name="Garcia-Roger E.M."/>
            <person name="Carmona M.J."/>
            <person name="Serra M."/>
            <person name="Gomez A."/>
        </authorList>
    </citation>
    <scope>NUCLEOTIDE SEQUENCE [LARGE SCALE GENOMIC DNA]</scope>
    <source>
        <strain evidence="1">HYR1</strain>
    </source>
</reference>
<dbReference type="Proteomes" id="UP000276133">
    <property type="component" value="Unassembled WGS sequence"/>
</dbReference>
<gene>
    <name evidence="1" type="ORF">BpHYR1_037058</name>
</gene>
<evidence type="ECO:0000313" key="2">
    <source>
        <dbReference type="Proteomes" id="UP000276133"/>
    </source>
</evidence>